<organism evidence="2 3">
    <name type="scientific">Albula goreensis</name>
    <dbReference type="NCBI Taxonomy" id="1534307"/>
    <lineage>
        <taxon>Eukaryota</taxon>
        <taxon>Metazoa</taxon>
        <taxon>Chordata</taxon>
        <taxon>Craniata</taxon>
        <taxon>Vertebrata</taxon>
        <taxon>Euteleostomi</taxon>
        <taxon>Actinopterygii</taxon>
        <taxon>Neopterygii</taxon>
        <taxon>Teleostei</taxon>
        <taxon>Albuliformes</taxon>
        <taxon>Albulidae</taxon>
        <taxon>Albula</taxon>
    </lineage>
</organism>
<feature type="compositionally biased region" description="Polar residues" evidence="1">
    <location>
        <begin position="58"/>
        <end position="68"/>
    </location>
</feature>
<name>A0A8T3CU88_9TELE</name>
<dbReference type="Proteomes" id="UP000829720">
    <property type="component" value="Unassembled WGS sequence"/>
</dbReference>
<feature type="compositionally biased region" description="Polar residues" evidence="1">
    <location>
        <begin position="106"/>
        <end position="119"/>
    </location>
</feature>
<evidence type="ECO:0000256" key="1">
    <source>
        <dbReference type="SAM" id="MobiDB-lite"/>
    </source>
</evidence>
<feature type="region of interest" description="Disordered" evidence="1">
    <location>
        <begin position="102"/>
        <end position="134"/>
    </location>
</feature>
<dbReference type="AlphaFoldDB" id="A0A8T3CU88"/>
<accession>A0A8T3CU88</accession>
<protein>
    <submittedName>
        <fullName evidence="2">Uncharacterized protein</fullName>
    </submittedName>
</protein>
<reference evidence="2" key="1">
    <citation type="submission" date="2021-01" db="EMBL/GenBank/DDBJ databases">
        <authorList>
            <person name="Zahm M."/>
            <person name="Roques C."/>
            <person name="Cabau C."/>
            <person name="Klopp C."/>
            <person name="Donnadieu C."/>
            <person name="Jouanno E."/>
            <person name="Lampietro C."/>
            <person name="Louis A."/>
            <person name="Herpin A."/>
            <person name="Echchiki A."/>
            <person name="Berthelot C."/>
            <person name="Parey E."/>
            <person name="Roest-Crollius H."/>
            <person name="Braasch I."/>
            <person name="Postlethwait J."/>
            <person name="Bobe J."/>
            <person name="Montfort J."/>
            <person name="Bouchez O."/>
            <person name="Begum T."/>
            <person name="Mejri S."/>
            <person name="Adams A."/>
            <person name="Chen W.-J."/>
            <person name="Guiguen Y."/>
        </authorList>
    </citation>
    <scope>NUCLEOTIDE SEQUENCE</scope>
    <source>
        <tissue evidence="2">Blood</tissue>
    </source>
</reference>
<sequence length="134" mass="14436">MSEVLPVDRSSAMMSVCVPSSQDNSSALDAANRNAPPSSLSLRSSHNQILSGDVIKQGATQGRGSTTPPKCRKKYALTSIQSAMGLSEPLLPPLLLLLLQHHQPQTGQERGQPAAQSSRAARPEQEHGRRRDQF</sequence>
<keyword evidence="3" id="KW-1185">Reference proteome</keyword>
<feature type="compositionally biased region" description="Polar residues" evidence="1">
    <location>
        <begin position="18"/>
        <end position="27"/>
    </location>
</feature>
<feature type="region of interest" description="Disordered" evidence="1">
    <location>
        <begin position="1"/>
        <end position="73"/>
    </location>
</feature>
<gene>
    <name evidence="2" type="ORF">AGOR_G00188730</name>
</gene>
<evidence type="ECO:0000313" key="2">
    <source>
        <dbReference type="EMBL" id="KAI1887290.1"/>
    </source>
</evidence>
<feature type="compositionally biased region" description="Basic and acidic residues" evidence="1">
    <location>
        <begin position="121"/>
        <end position="134"/>
    </location>
</feature>
<feature type="compositionally biased region" description="Polar residues" evidence="1">
    <location>
        <begin position="35"/>
        <end position="50"/>
    </location>
</feature>
<proteinExistence type="predicted"/>
<dbReference type="OrthoDB" id="8910790at2759"/>
<dbReference type="EMBL" id="JAERUA010000018">
    <property type="protein sequence ID" value="KAI1887290.1"/>
    <property type="molecule type" value="Genomic_DNA"/>
</dbReference>
<evidence type="ECO:0000313" key="3">
    <source>
        <dbReference type="Proteomes" id="UP000829720"/>
    </source>
</evidence>
<comment type="caution">
    <text evidence="2">The sequence shown here is derived from an EMBL/GenBank/DDBJ whole genome shotgun (WGS) entry which is preliminary data.</text>
</comment>